<dbReference type="Gene3D" id="3.40.50.1240">
    <property type="entry name" value="Phosphoglycerate mutase-like"/>
    <property type="match status" value="1"/>
</dbReference>
<dbReference type="InterPro" id="IPR013078">
    <property type="entry name" value="His_Pase_superF_clade-1"/>
</dbReference>
<dbReference type="InterPro" id="IPR051695">
    <property type="entry name" value="Phosphoglycerate_Mutase"/>
</dbReference>
<dbReference type="GO" id="GO:0005829">
    <property type="term" value="C:cytosol"/>
    <property type="evidence" value="ECO:0007669"/>
    <property type="project" value="TreeGrafter"/>
</dbReference>
<dbReference type="InterPro" id="IPR029033">
    <property type="entry name" value="His_PPase_superfam"/>
</dbReference>
<reference evidence="4" key="1">
    <citation type="submission" date="2017-05" db="EMBL/GenBank/DDBJ databases">
        <authorList>
            <consortium name="The Broad Institute Genomics Platform"/>
            <consortium name="The Broad Institute Genomic Center for Infectious Diseases"/>
            <person name="Earl A."/>
            <person name="Manson A."/>
            <person name="Schwartman J."/>
            <person name="Gilmore M."/>
            <person name="Abouelleil A."/>
            <person name="Cao P."/>
            <person name="Chapman S."/>
            <person name="Cusick C."/>
            <person name="Shea T."/>
            <person name="Young S."/>
            <person name="Neafsey D."/>
            <person name="Nusbaum C."/>
            <person name="Birren B."/>
        </authorList>
    </citation>
    <scope>NUCLEOTIDE SEQUENCE</scope>
    <source>
        <strain evidence="4">7F3_DIV0205</strain>
    </source>
</reference>
<feature type="binding site" evidence="3">
    <location>
        <begin position="14"/>
        <end position="21"/>
    </location>
    <ligand>
        <name>substrate</name>
    </ligand>
</feature>
<evidence type="ECO:0000256" key="3">
    <source>
        <dbReference type="PIRSR" id="PIRSR613078-2"/>
    </source>
</evidence>
<accession>A0AAQ3WAS0</accession>
<reference evidence="4" key="2">
    <citation type="submission" date="2024-03" db="EMBL/GenBank/DDBJ databases">
        <title>The Genome Sequence of Enterococcus sp. DIV0205d.</title>
        <authorList>
            <consortium name="The Broad Institute Genomics Platform"/>
            <consortium name="The Broad Institute Microbial Omics Core"/>
            <consortium name="The Broad Institute Genomic Center for Infectious Diseases"/>
            <person name="Earl A."/>
            <person name="Manson A."/>
            <person name="Gilmore M."/>
            <person name="Schwartman J."/>
            <person name="Shea T."/>
            <person name="Abouelleil A."/>
            <person name="Cao P."/>
            <person name="Chapman S."/>
            <person name="Cusick C."/>
            <person name="Young S."/>
            <person name="Neafsey D."/>
            <person name="Nusbaum C."/>
            <person name="Birren B."/>
        </authorList>
    </citation>
    <scope>NUCLEOTIDE SEQUENCE</scope>
    <source>
        <strain evidence="4">7F3_DIV0205</strain>
    </source>
</reference>
<dbReference type="Pfam" id="PF00300">
    <property type="entry name" value="His_Phos_1"/>
    <property type="match status" value="1"/>
</dbReference>
<feature type="active site" description="Proton donor/acceptor" evidence="2">
    <location>
        <position position="93"/>
    </location>
</feature>
<name>A0AAQ3WAS0_9ENTE</name>
<evidence type="ECO:0008006" key="6">
    <source>
        <dbReference type="Google" id="ProtNLM"/>
    </source>
</evidence>
<dbReference type="PANTHER" id="PTHR46517:SF1">
    <property type="entry name" value="FRUCTOSE-2,6-BISPHOSPHATASE TIGAR"/>
    <property type="match status" value="1"/>
</dbReference>
<evidence type="ECO:0000256" key="2">
    <source>
        <dbReference type="PIRSR" id="PIRSR613078-1"/>
    </source>
</evidence>
<dbReference type="CDD" id="cd07067">
    <property type="entry name" value="HP_PGM_like"/>
    <property type="match status" value="1"/>
</dbReference>
<evidence type="ECO:0000313" key="4">
    <source>
        <dbReference type="EMBL" id="WYK01727.1"/>
    </source>
</evidence>
<feature type="active site" description="Tele-phosphohistidine intermediate" evidence="2">
    <location>
        <position position="15"/>
    </location>
</feature>
<feature type="binding site" evidence="3">
    <location>
        <position position="65"/>
    </location>
    <ligand>
        <name>substrate</name>
    </ligand>
</feature>
<dbReference type="SUPFAM" id="SSF53254">
    <property type="entry name" value="Phosphoglycerate mutase-like"/>
    <property type="match status" value="1"/>
</dbReference>
<gene>
    <name evidence="4" type="ORF">A5821_002864</name>
</gene>
<sequence>MKGMEHMTTFYFVRHGKTELNLSLRFQGGEIDSPLLPIGIEQAIQAGRYLCDISFDMAAISTQKRAMDTANYILKENNYLDGLTVQYHDNLREIRFGEREGAEIDQTDEQTNHLRKRPDLYDPAAFGGETIDSLVARSTQVIERISKQYPDGKVLIVAHGVLLITLINSLVGKEKSKWREGGPLANTSITILEKANDQSKYMIRAFNDISYQSKNEEA</sequence>
<organism evidence="4 5">
    <name type="scientific">Candidatus Enterococcus palustris</name>
    <dbReference type="NCBI Taxonomy" id="1834189"/>
    <lineage>
        <taxon>Bacteria</taxon>
        <taxon>Bacillati</taxon>
        <taxon>Bacillota</taxon>
        <taxon>Bacilli</taxon>
        <taxon>Lactobacillales</taxon>
        <taxon>Enterococcaceae</taxon>
        <taxon>Enterococcus</taxon>
    </lineage>
</organism>
<dbReference type="EMBL" id="CP147244">
    <property type="protein sequence ID" value="WYK01727.1"/>
    <property type="molecule type" value="Genomic_DNA"/>
</dbReference>
<keyword evidence="1" id="KW-0378">Hydrolase</keyword>
<dbReference type="Proteomes" id="UP000194948">
    <property type="component" value="Chromosome"/>
</dbReference>
<dbReference type="PANTHER" id="PTHR46517">
    <property type="entry name" value="FRUCTOSE-2,6-BISPHOSPHATASE TIGAR"/>
    <property type="match status" value="1"/>
</dbReference>
<evidence type="ECO:0000313" key="5">
    <source>
        <dbReference type="Proteomes" id="UP000194948"/>
    </source>
</evidence>
<dbReference type="GO" id="GO:0004331">
    <property type="term" value="F:fructose-2,6-bisphosphate 2-phosphatase activity"/>
    <property type="evidence" value="ECO:0007669"/>
    <property type="project" value="TreeGrafter"/>
</dbReference>
<protein>
    <recommendedName>
        <fullName evidence="6">Phosphoglycerate mutase</fullName>
    </recommendedName>
</protein>
<dbReference type="GO" id="GO:0043456">
    <property type="term" value="P:regulation of pentose-phosphate shunt"/>
    <property type="evidence" value="ECO:0007669"/>
    <property type="project" value="TreeGrafter"/>
</dbReference>
<keyword evidence="5" id="KW-1185">Reference proteome</keyword>
<dbReference type="SMART" id="SM00855">
    <property type="entry name" value="PGAM"/>
    <property type="match status" value="1"/>
</dbReference>
<dbReference type="GO" id="GO:0045820">
    <property type="term" value="P:negative regulation of glycolytic process"/>
    <property type="evidence" value="ECO:0007669"/>
    <property type="project" value="TreeGrafter"/>
</dbReference>
<dbReference type="AlphaFoldDB" id="A0AAQ3WAS0"/>
<proteinExistence type="predicted"/>
<evidence type="ECO:0000256" key="1">
    <source>
        <dbReference type="ARBA" id="ARBA00022801"/>
    </source>
</evidence>